<dbReference type="Gene3D" id="3.30.300.30">
    <property type="match status" value="1"/>
</dbReference>
<reference evidence="6" key="1">
    <citation type="submission" date="2023-07" db="EMBL/GenBank/DDBJ databases">
        <title>Myceligenerans salitolerans sp. nov., a halotolerant actinomycete isolated from a salt lake in Xinjiang, China.</title>
        <authorList>
            <person name="Guan T."/>
        </authorList>
    </citation>
    <scope>NUCLEOTIDE SEQUENCE [LARGE SCALE GENOMIC DNA]</scope>
    <source>
        <strain evidence="6">XHU 5031</strain>
    </source>
</reference>
<feature type="domain" description="AMP-binding enzyme C-terminal" evidence="4">
    <location>
        <begin position="450"/>
        <end position="525"/>
    </location>
</feature>
<organism evidence="5 6">
    <name type="scientific">Myceligenerans salitolerans</name>
    <dbReference type="NCBI Taxonomy" id="1230528"/>
    <lineage>
        <taxon>Bacteria</taxon>
        <taxon>Bacillati</taxon>
        <taxon>Actinomycetota</taxon>
        <taxon>Actinomycetes</taxon>
        <taxon>Micrococcales</taxon>
        <taxon>Promicromonosporaceae</taxon>
        <taxon>Myceligenerans</taxon>
    </lineage>
</organism>
<dbReference type="PANTHER" id="PTHR43201:SF5">
    <property type="entry name" value="MEDIUM-CHAIN ACYL-COA LIGASE ACSF2, MITOCHONDRIAL"/>
    <property type="match status" value="1"/>
</dbReference>
<dbReference type="PANTHER" id="PTHR43201">
    <property type="entry name" value="ACYL-COA SYNTHETASE"/>
    <property type="match status" value="1"/>
</dbReference>
<keyword evidence="2" id="KW-0436">Ligase</keyword>
<feature type="domain" description="AMP-dependent synthetase/ligase" evidence="3">
    <location>
        <begin position="34"/>
        <end position="397"/>
    </location>
</feature>
<dbReference type="InterPro" id="IPR025110">
    <property type="entry name" value="AMP-bd_C"/>
</dbReference>
<dbReference type="Pfam" id="PF13193">
    <property type="entry name" value="AMP-binding_C"/>
    <property type="match status" value="1"/>
</dbReference>
<gene>
    <name evidence="5" type="ORF">J0911_19475</name>
</gene>
<dbReference type="Proteomes" id="UP000664617">
    <property type="component" value="Unassembled WGS sequence"/>
</dbReference>
<keyword evidence="6" id="KW-1185">Reference proteome</keyword>
<dbReference type="EMBL" id="JAFMPK010000049">
    <property type="protein sequence ID" value="MBO0611207.1"/>
    <property type="molecule type" value="Genomic_DNA"/>
</dbReference>
<evidence type="ECO:0000313" key="6">
    <source>
        <dbReference type="Proteomes" id="UP000664617"/>
    </source>
</evidence>
<accession>A0ABS3IGL9</accession>
<evidence type="ECO:0000259" key="4">
    <source>
        <dbReference type="Pfam" id="PF13193"/>
    </source>
</evidence>
<proteinExistence type="inferred from homology"/>
<sequence>MPNQDIVRWPAVVADRYRGGGLWRGENLGDAILRRAAARPAAVAVRDPETSLTYGDLVATADATAAGLAAAGLRRGDRVLVQVANTWRFVPLLLACLRRGVVPVMCLTGHRERELTHLAELTRARAILVTAVVRGVDHLALARRVVERSPLERAVDVDTLVPCVRSTGGVPSADGSGEPVPRGEDPAVFLLSGGTGGLPKAICRTHDDYGYNARTAADVCALSSSSVYLAVLPLGHNFPLACPGILGVLGVGGTVVVSPSPRPEVCFPLIRQHGVTMTALVPTIAQRWLDTVRQEPAARADLESLRLLQVGGSRLADSVARRVGPELGCALQQVFGMAEGLINMTRLDDPDDVVTGTQGRPMSAHDEIRILDEDGGVVEDDTPGLLVTRGPYTPRGYVNAAAYNRHAFTADGWFRTGDVVRRRPDGNLVVEGRDKDIINRGGEKVSAEDVEEIAYRCAGVLHAAAVALPDEALGERVGLVIVPRPGQTVTLDDIHAEMRAAGAARIKYPEQLHVVDALPLTGVGKIDKKALRRQLAPAREERSTA</sequence>
<dbReference type="Gene3D" id="2.30.38.10">
    <property type="entry name" value="Luciferase, Domain 3"/>
    <property type="match status" value="1"/>
</dbReference>
<protein>
    <submittedName>
        <fullName evidence="5">AMP-binding protein</fullName>
    </submittedName>
</protein>
<evidence type="ECO:0000259" key="3">
    <source>
        <dbReference type="Pfam" id="PF00501"/>
    </source>
</evidence>
<evidence type="ECO:0000313" key="5">
    <source>
        <dbReference type="EMBL" id="MBO0611207.1"/>
    </source>
</evidence>
<evidence type="ECO:0000256" key="2">
    <source>
        <dbReference type="ARBA" id="ARBA00022598"/>
    </source>
</evidence>
<dbReference type="InterPro" id="IPR000873">
    <property type="entry name" value="AMP-dep_synth/lig_dom"/>
</dbReference>
<evidence type="ECO:0000256" key="1">
    <source>
        <dbReference type="ARBA" id="ARBA00006432"/>
    </source>
</evidence>
<dbReference type="Pfam" id="PF00501">
    <property type="entry name" value="AMP-binding"/>
    <property type="match status" value="1"/>
</dbReference>
<comment type="similarity">
    <text evidence="1">Belongs to the ATP-dependent AMP-binding enzyme family.</text>
</comment>
<name>A0ABS3IGL9_9MICO</name>
<dbReference type="InterPro" id="IPR045851">
    <property type="entry name" value="AMP-bd_C_sf"/>
</dbReference>
<comment type="caution">
    <text evidence="5">The sequence shown here is derived from an EMBL/GenBank/DDBJ whole genome shotgun (WGS) entry which is preliminary data.</text>
</comment>
<dbReference type="SUPFAM" id="SSF56801">
    <property type="entry name" value="Acetyl-CoA synthetase-like"/>
    <property type="match status" value="1"/>
</dbReference>
<dbReference type="RefSeq" id="WP_207277169.1">
    <property type="nucleotide sequence ID" value="NZ_JAFMPK010000049.1"/>
</dbReference>
<dbReference type="Gene3D" id="3.40.50.980">
    <property type="match status" value="2"/>
</dbReference>